<keyword evidence="4 7" id="KW-1133">Transmembrane helix</keyword>
<dbReference type="Pfam" id="PF00083">
    <property type="entry name" value="Sugar_tr"/>
    <property type="match status" value="1"/>
</dbReference>
<name>A0A5M9JKC5_MONFR</name>
<keyword evidence="9" id="KW-1185">Reference proteome</keyword>
<dbReference type="SUPFAM" id="SSF103473">
    <property type="entry name" value="MFS general substrate transporter"/>
    <property type="match status" value="1"/>
</dbReference>
<accession>A0A5M9JKC5</accession>
<dbReference type="GO" id="GO:0022857">
    <property type="term" value="F:transmembrane transporter activity"/>
    <property type="evidence" value="ECO:0007669"/>
    <property type="project" value="InterPro"/>
</dbReference>
<dbReference type="VEuPathDB" id="FungiDB:MFRU_005g00760"/>
<dbReference type="Gene3D" id="1.20.1250.20">
    <property type="entry name" value="MFS general substrate transporter like domains"/>
    <property type="match status" value="3"/>
</dbReference>
<feature type="compositionally biased region" description="Polar residues" evidence="6">
    <location>
        <begin position="467"/>
        <end position="489"/>
    </location>
</feature>
<sequence>MGMDLLPESALPLPKPNTKTYGGNAAFHNFNNDYSHIVNPNLRRRLALSEIDKIPFGWYHVRAVVVAGIGFFTDSYDIFAINLITAMLGMVFWQGAPSTGGNFGVLPTNINTAIKAATSGGAVIGQVGFGWLADVIGRRKMYGVELAIIILSTLAQTLSASSPATSMTGVFIFWRVVMGIGIGGDYPLSAVITSEFAPTRWRGGMMAAVFSMQGAGQFAAALVALITTVAFKDSFINTSRTFDSCDPGCQLAADRSWPDADVKAYINNYNEGEVDPILQQKTKVNQGHHLSQPSASWSDIAHYFRQWNHAKVLIGTTFSWFFLDLAYYGLGLNASTVLNAIGYGSGPTVYHVLLHTATGNLVLLRYSSTLAPTQRLLSYRANVFPLGIDPQVMVSVQQAEKIGAIIAQVISQPLLAKGASPHCEGAACSPWLNHLMQIFALFMLCGTMVSFLIQETKGRTLEELSGEANSSPDSIAPTGTSFCARNNPFTGGKPAGFSRNLKNITSPSLMPRSPGHRGKRERVGIMTSAEFLPNSHHDRSSSPRWSNRGHTRGGSDDTREVGADDYANGLHGDKRNVDLGGAGYGLNGGVLPGWGAGWQVQRGEVKKGERVESIQLMDVGKLLK</sequence>
<evidence type="ECO:0000256" key="6">
    <source>
        <dbReference type="SAM" id="MobiDB-lite"/>
    </source>
</evidence>
<reference evidence="8 9" key="1">
    <citation type="submission" date="2019-06" db="EMBL/GenBank/DDBJ databases">
        <title>Genome Sequence of the Brown Rot Fungal Pathogen Monilinia fructicola.</title>
        <authorList>
            <person name="De Miccolis Angelini R.M."/>
            <person name="Landi L."/>
            <person name="Abate D."/>
            <person name="Pollastro S."/>
            <person name="Romanazzi G."/>
            <person name="Faretra F."/>
        </authorList>
    </citation>
    <scope>NUCLEOTIDE SEQUENCE [LARGE SCALE GENOMIC DNA]</scope>
    <source>
        <strain evidence="8 9">Mfrc123</strain>
    </source>
</reference>
<feature type="compositionally biased region" description="Basic and acidic residues" evidence="6">
    <location>
        <begin position="553"/>
        <end position="562"/>
    </location>
</feature>
<keyword evidence="5 7" id="KW-0472">Membrane</keyword>
<dbReference type="InterPro" id="IPR005829">
    <property type="entry name" value="Sugar_transporter_CS"/>
</dbReference>
<evidence type="ECO:0000256" key="3">
    <source>
        <dbReference type="ARBA" id="ARBA00022692"/>
    </source>
</evidence>
<feature type="region of interest" description="Disordered" evidence="6">
    <location>
        <begin position="463"/>
        <end position="571"/>
    </location>
</feature>
<gene>
    <name evidence="8" type="ORF">EYC84_002263</name>
</gene>
<dbReference type="AlphaFoldDB" id="A0A5M9JKC5"/>
<feature type="transmembrane region" description="Helical" evidence="7">
    <location>
        <begin position="205"/>
        <end position="231"/>
    </location>
</feature>
<dbReference type="EMBL" id="VICG01000007">
    <property type="protein sequence ID" value="KAA8569924.1"/>
    <property type="molecule type" value="Genomic_DNA"/>
</dbReference>
<dbReference type="InterPro" id="IPR005828">
    <property type="entry name" value="MFS_sugar_transport-like"/>
</dbReference>
<evidence type="ECO:0000256" key="7">
    <source>
        <dbReference type="SAM" id="Phobius"/>
    </source>
</evidence>
<evidence type="ECO:0000256" key="4">
    <source>
        <dbReference type="ARBA" id="ARBA00022989"/>
    </source>
</evidence>
<feature type="transmembrane region" description="Helical" evidence="7">
    <location>
        <begin position="79"/>
        <end position="96"/>
    </location>
</feature>
<organism evidence="8 9">
    <name type="scientific">Monilinia fructicola</name>
    <name type="common">Brown rot fungus</name>
    <name type="synonym">Ciboria fructicola</name>
    <dbReference type="NCBI Taxonomy" id="38448"/>
    <lineage>
        <taxon>Eukaryota</taxon>
        <taxon>Fungi</taxon>
        <taxon>Dikarya</taxon>
        <taxon>Ascomycota</taxon>
        <taxon>Pezizomycotina</taxon>
        <taxon>Leotiomycetes</taxon>
        <taxon>Helotiales</taxon>
        <taxon>Sclerotiniaceae</taxon>
        <taxon>Monilinia</taxon>
    </lineage>
</organism>
<evidence type="ECO:0000256" key="5">
    <source>
        <dbReference type="ARBA" id="ARBA00023136"/>
    </source>
</evidence>
<dbReference type="GO" id="GO:0016020">
    <property type="term" value="C:membrane"/>
    <property type="evidence" value="ECO:0007669"/>
    <property type="project" value="UniProtKB-SubCell"/>
</dbReference>
<keyword evidence="3 7" id="KW-0812">Transmembrane</keyword>
<dbReference type="InterPro" id="IPR036259">
    <property type="entry name" value="MFS_trans_sf"/>
</dbReference>
<feature type="transmembrane region" description="Helical" evidence="7">
    <location>
        <begin position="56"/>
        <end position="72"/>
    </location>
</feature>
<comment type="caution">
    <text evidence="8">The sequence shown here is derived from an EMBL/GenBank/DDBJ whole genome shotgun (WGS) entry which is preliminary data.</text>
</comment>
<feature type="transmembrane region" description="Helical" evidence="7">
    <location>
        <begin position="431"/>
        <end position="453"/>
    </location>
</feature>
<feature type="transmembrane region" description="Helical" evidence="7">
    <location>
        <begin position="116"/>
        <end position="135"/>
    </location>
</feature>
<comment type="subcellular location">
    <subcellularLocation>
        <location evidence="1">Membrane</location>
        <topology evidence="1">Multi-pass membrane protein</topology>
    </subcellularLocation>
</comment>
<evidence type="ECO:0000313" key="8">
    <source>
        <dbReference type="EMBL" id="KAA8569924.1"/>
    </source>
</evidence>
<dbReference type="PANTHER" id="PTHR23511:SF34">
    <property type="entry name" value="SYNAPTIC VESICLE GLYCOPROTEIN 2"/>
    <property type="match status" value="1"/>
</dbReference>
<evidence type="ECO:0000313" key="9">
    <source>
        <dbReference type="Proteomes" id="UP000322873"/>
    </source>
</evidence>
<evidence type="ECO:0008006" key="10">
    <source>
        <dbReference type="Google" id="ProtNLM"/>
    </source>
</evidence>
<protein>
    <recommendedName>
        <fullName evidence="10">Major facilitator superfamily (MFS) profile domain-containing protein</fullName>
    </recommendedName>
</protein>
<dbReference type="PANTHER" id="PTHR23511">
    <property type="entry name" value="SYNAPTIC VESICLE GLYCOPROTEIN 2"/>
    <property type="match status" value="1"/>
</dbReference>
<feature type="transmembrane region" description="Helical" evidence="7">
    <location>
        <begin position="172"/>
        <end position="193"/>
    </location>
</feature>
<dbReference type="Proteomes" id="UP000322873">
    <property type="component" value="Unassembled WGS sequence"/>
</dbReference>
<evidence type="ECO:0000256" key="1">
    <source>
        <dbReference type="ARBA" id="ARBA00004141"/>
    </source>
</evidence>
<keyword evidence="2" id="KW-0813">Transport</keyword>
<proteinExistence type="predicted"/>
<evidence type="ECO:0000256" key="2">
    <source>
        <dbReference type="ARBA" id="ARBA00022448"/>
    </source>
</evidence>
<dbReference type="PROSITE" id="PS00217">
    <property type="entry name" value="SUGAR_TRANSPORT_2"/>
    <property type="match status" value="1"/>
</dbReference>